<dbReference type="Proteomes" id="UP000190135">
    <property type="component" value="Unassembled WGS sequence"/>
</dbReference>
<dbReference type="OrthoDB" id="6637633at2"/>
<evidence type="ECO:0000313" key="2">
    <source>
        <dbReference type="Proteomes" id="UP000190135"/>
    </source>
</evidence>
<name>A0A1T4NX06_9HYPH</name>
<gene>
    <name evidence="1" type="ORF">SAMN05428963_103232</name>
</gene>
<keyword evidence="2" id="KW-1185">Reference proteome</keyword>
<organism evidence="1 2">
    <name type="scientific">Consotaella salsifontis</name>
    <dbReference type="NCBI Taxonomy" id="1365950"/>
    <lineage>
        <taxon>Bacteria</taxon>
        <taxon>Pseudomonadati</taxon>
        <taxon>Pseudomonadota</taxon>
        <taxon>Alphaproteobacteria</taxon>
        <taxon>Hyphomicrobiales</taxon>
        <taxon>Aurantimonadaceae</taxon>
        <taxon>Consotaella</taxon>
    </lineage>
</organism>
<dbReference type="AlphaFoldDB" id="A0A1T4NX06"/>
<dbReference type="RefSeq" id="WP_078707339.1">
    <property type="nucleotide sequence ID" value="NZ_FUXL01000003.1"/>
</dbReference>
<reference evidence="1 2" key="1">
    <citation type="submission" date="2017-02" db="EMBL/GenBank/DDBJ databases">
        <authorList>
            <person name="Peterson S.W."/>
        </authorList>
    </citation>
    <scope>NUCLEOTIDE SEQUENCE [LARGE SCALE GENOMIC DNA]</scope>
    <source>
        <strain evidence="1 2">USBA 369</strain>
    </source>
</reference>
<sequence length="131" mass="14768">MDWYVYCTAPIDFGWSLLPAVADVASEFAKTEAAEMIDGYGEESDVGTATTFLADFEKARELAREHGWEGSYSDGAKPHVFWLPHEGQFIYGFVWKQIHSGHTFIISPFKLPWLEERQRVPAAEPGPQSDV</sequence>
<protein>
    <submittedName>
        <fullName evidence="1">Uncharacterized protein</fullName>
    </submittedName>
</protein>
<dbReference type="EMBL" id="FUXL01000003">
    <property type="protein sequence ID" value="SJZ83745.1"/>
    <property type="molecule type" value="Genomic_DNA"/>
</dbReference>
<dbReference type="STRING" id="1365950.SAMN05428963_103232"/>
<proteinExistence type="predicted"/>
<accession>A0A1T4NX06</accession>
<evidence type="ECO:0000313" key="1">
    <source>
        <dbReference type="EMBL" id="SJZ83745.1"/>
    </source>
</evidence>